<dbReference type="OrthoDB" id="2087884at2"/>
<evidence type="ECO:0000313" key="1">
    <source>
        <dbReference type="EMBL" id="SDK83040.1"/>
    </source>
</evidence>
<name>A0A1G9F3X0_9BACL</name>
<reference evidence="2" key="1">
    <citation type="submission" date="2016-10" db="EMBL/GenBank/DDBJ databases">
        <authorList>
            <person name="Varghese N."/>
            <person name="Submissions S."/>
        </authorList>
    </citation>
    <scope>NUCLEOTIDE SEQUENCE [LARGE SCALE GENOMIC DNA]</scope>
    <source>
        <strain evidence="2">CGMCC 1.8895</strain>
    </source>
</reference>
<dbReference type="Proteomes" id="UP000199008">
    <property type="component" value="Unassembled WGS sequence"/>
</dbReference>
<keyword evidence="2" id="KW-1185">Reference proteome</keyword>
<accession>A0A1G9F3X0</accession>
<dbReference type="EMBL" id="FNFY01000010">
    <property type="protein sequence ID" value="SDK83040.1"/>
    <property type="molecule type" value="Genomic_DNA"/>
</dbReference>
<dbReference type="RefSeq" id="WP_092986164.1">
    <property type="nucleotide sequence ID" value="NZ_FNFY01000010.1"/>
</dbReference>
<sequence>MARKNVRFYFYYSHLNDQRSNIENFLEDIITKYKEGYDSLESDNDSREYLYTNVLSSGPIRLTDITRSDNYYFLTFDRFQHTIPKVSKMYGETIDLNIDDDEYISHEISVLYSPFHRTFMVQRNINSLNEASIEALLRSIYLRLYNQNAEISLSVVRDDDARDNLISAHSTRSLVVKSHGEKARNMLQGLFRSASPEDLDYIELKISARRFKGATLDRDLIEEIISDKDDYEKIQGKIVIDEGDNVTPVDFYEQKLVAYESFNLSSRQELNRFTVQDTMETQFRDVYALKV</sequence>
<dbReference type="AlphaFoldDB" id="A0A1G9F3X0"/>
<gene>
    <name evidence="1" type="ORF">SAMN05216216_110105</name>
</gene>
<dbReference type="Pfam" id="PF20505">
    <property type="entry name" value="DUF6731"/>
    <property type="match status" value="1"/>
</dbReference>
<proteinExistence type="predicted"/>
<protein>
    <submittedName>
        <fullName evidence="1">Uncharacterized protein</fullName>
    </submittedName>
</protein>
<evidence type="ECO:0000313" key="2">
    <source>
        <dbReference type="Proteomes" id="UP000199008"/>
    </source>
</evidence>
<dbReference type="STRING" id="576118.SAMN05216216_110105"/>
<organism evidence="1 2">
    <name type="scientific">Lacicoccus qingdaonensis</name>
    <dbReference type="NCBI Taxonomy" id="576118"/>
    <lineage>
        <taxon>Bacteria</taxon>
        <taxon>Bacillati</taxon>
        <taxon>Bacillota</taxon>
        <taxon>Bacilli</taxon>
        <taxon>Bacillales</taxon>
        <taxon>Salinicoccaceae</taxon>
        <taxon>Lacicoccus</taxon>
    </lineage>
</organism>
<dbReference type="InterPro" id="IPR046618">
    <property type="entry name" value="DUF6731"/>
</dbReference>